<dbReference type="AlphaFoldDB" id="A0A9D3WUV0"/>
<comment type="caution">
    <text evidence="1">The sequence shown here is derived from an EMBL/GenBank/DDBJ whole genome shotgun (WGS) entry which is preliminary data.</text>
</comment>
<accession>A0A9D3WUV0</accession>
<organism evidence="1 2">
    <name type="scientific">Mauremys mutica</name>
    <name type="common">yellowpond turtle</name>
    <dbReference type="NCBI Taxonomy" id="74926"/>
    <lineage>
        <taxon>Eukaryota</taxon>
        <taxon>Metazoa</taxon>
        <taxon>Chordata</taxon>
        <taxon>Craniata</taxon>
        <taxon>Vertebrata</taxon>
        <taxon>Euteleostomi</taxon>
        <taxon>Archelosauria</taxon>
        <taxon>Testudinata</taxon>
        <taxon>Testudines</taxon>
        <taxon>Cryptodira</taxon>
        <taxon>Durocryptodira</taxon>
        <taxon>Testudinoidea</taxon>
        <taxon>Geoemydidae</taxon>
        <taxon>Geoemydinae</taxon>
        <taxon>Mauremys</taxon>
    </lineage>
</organism>
<dbReference type="Proteomes" id="UP000827986">
    <property type="component" value="Unassembled WGS sequence"/>
</dbReference>
<proteinExistence type="predicted"/>
<dbReference type="EMBL" id="JAHDVG010000486">
    <property type="protein sequence ID" value="KAH1167456.1"/>
    <property type="molecule type" value="Genomic_DNA"/>
</dbReference>
<sequence length="146" mass="15857">MEVIEPVQSVTQSAYQDILLMCTCVRRDHQLILDSAVAISCVCHAGMCIRHGDGRSNAGTSFPLRLMDCLVGECYLVLSAGETERQPSPCNPCGLAQCKYEEQCCQRIICMLIRQVSFACASAPSLDDHVALAVAFQSGEHFVSSP</sequence>
<evidence type="ECO:0000313" key="1">
    <source>
        <dbReference type="EMBL" id="KAH1167456.1"/>
    </source>
</evidence>
<keyword evidence="2" id="KW-1185">Reference proteome</keyword>
<protein>
    <submittedName>
        <fullName evidence="1">Uncharacterized protein</fullName>
    </submittedName>
</protein>
<reference evidence="1" key="1">
    <citation type="submission" date="2021-09" db="EMBL/GenBank/DDBJ databases">
        <title>The genome of Mauremys mutica provides insights into the evolution of semi-aquatic lifestyle.</title>
        <authorList>
            <person name="Gong S."/>
            <person name="Gao Y."/>
        </authorList>
    </citation>
    <scope>NUCLEOTIDE SEQUENCE</scope>
    <source>
        <strain evidence="1">MM-2020</strain>
        <tissue evidence="1">Muscle</tissue>
    </source>
</reference>
<gene>
    <name evidence="1" type="ORF">KIL84_002939</name>
</gene>
<name>A0A9D3WUV0_9SAUR</name>
<evidence type="ECO:0000313" key="2">
    <source>
        <dbReference type="Proteomes" id="UP000827986"/>
    </source>
</evidence>